<dbReference type="SUPFAM" id="SSF81665">
    <property type="entry name" value="Calcium ATPase, transmembrane domain M"/>
    <property type="match status" value="1"/>
</dbReference>
<dbReference type="InterPro" id="IPR023299">
    <property type="entry name" value="ATPase_P-typ_cyto_dom_N"/>
</dbReference>
<dbReference type="GO" id="GO:0005388">
    <property type="term" value="F:P-type calcium transporter activity"/>
    <property type="evidence" value="ECO:0007669"/>
    <property type="project" value="UniProtKB-EC"/>
</dbReference>
<comment type="catalytic activity">
    <reaction evidence="20">
        <text>Ca(2+)(in) + ATP + H2O = Ca(2+)(out) + ADP + phosphate + H(+)</text>
        <dbReference type="Rhea" id="RHEA:18105"/>
        <dbReference type="ChEBI" id="CHEBI:15377"/>
        <dbReference type="ChEBI" id="CHEBI:15378"/>
        <dbReference type="ChEBI" id="CHEBI:29108"/>
        <dbReference type="ChEBI" id="CHEBI:30616"/>
        <dbReference type="ChEBI" id="CHEBI:43474"/>
        <dbReference type="ChEBI" id="CHEBI:456216"/>
        <dbReference type="EC" id="7.2.2.10"/>
    </reaction>
</comment>
<keyword evidence="10 20" id="KW-0547">Nucleotide-binding</keyword>
<feature type="transmembrane region" description="Helical" evidence="20">
    <location>
        <begin position="260"/>
        <end position="278"/>
    </location>
</feature>
<keyword evidence="6" id="KW-0597">Phosphoprotein</keyword>
<dbReference type="InterPro" id="IPR023214">
    <property type="entry name" value="HAD_sf"/>
</dbReference>
<dbReference type="Pfam" id="PF00689">
    <property type="entry name" value="Cation_ATPase_C"/>
    <property type="match status" value="1"/>
</dbReference>
<dbReference type="FunFam" id="3.40.1110.10:FF:000003">
    <property type="entry name" value="Calcium-transporting ATPase"/>
    <property type="match status" value="1"/>
</dbReference>
<evidence type="ECO:0000256" key="12">
    <source>
        <dbReference type="ARBA" id="ARBA00022837"/>
    </source>
</evidence>
<dbReference type="InterPro" id="IPR005782">
    <property type="entry name" value="P-type_ATPase_IIA"/>
</dbReference>
<dbReference type="PANTHER" id="PTHR42861">
    <property type="entry name" value="CALCIUM-TRANSPORTING ATPASE"/>
    <property type="match status" value="1"/>
</dbReference>
<dbReference type="Pfam" id="PF13246">
    <property type="entry name" value="Cation_ATPase"/>
    <property type="match status" value="1"/>
</dbReference>
<name>A0A8C4EC93_DICLA</name>
<dbReference type="Gene3D" id="3.40.1110.10">
    <property type="entry name" value="Calcium-transporting ATPase, cytoplasmic domain N"/>
    <property type="match status" value="1"/>
</dbReference>
<dbReference type="GO" id="GO:0016887">
    <property type="term" value="F:ATP hydrolysis activity"/>
    <property type="evidence" value="ECO:0007669"/>
    <property type="project" value="InterPro"/>
</dbReference>
<feature type="transmembrane region" description="Helical" evidence="20">
    <location>
        <begin position="911"/>
        <end position="929"/>
    </location>
</feature>
<feature type="transmembrane region" description="Helical" evidence="20">
    <location>
        <begin position="84"/>
        <end position="107"/>
    </location>
</feature>
<evidence type="ECO:0000256" key="19">
    <source>
        <dbReference type="ARBA" id="ARBA00023136"/>
    </source>
</evidence>
<dbReference type="PRINTS" id="PR00119">
    <property type="entry name" value="CATATPASE"/>
</dbReference>
<comment type="caution">
    <text evidence="20">Lacks conserved residue(s) required for the propagation of feature annotation.</text>
</comment>
<evidence type="ECO:0000256" key="7">
    <source>
        <dbReference type="ARBA" id="ARBA00022568"/>
    </source>
</evidence>
<dbReference type="SUPFAM" id="SSF56784">
    <property type="entry name" value="HAD-like"/>
    <property type="match status" value="1"/>
</dbReference>
<dbReference type="Gene3D" id="3.40.50.1000">
    <property type="entry name" value="HAD superfamily/HAD-like"/>
    <property type="match status" value="1"/>
</dbReference>
<dbReference type="Proteomes" id="UP000694389">
    <property type="component" value="Unassembled WGS sequence"/>
</dbReference>
<evidence type="ECO:0000256" key="2">
    <source>
        <dbReference type="ARBA" id="ARBA00004326"/>
    </source>
</evidence>
<dbReference type="InterPro" id="IPR044492">
    <property type="entry name" value="P_typ_ATPase_HD_dom"/>
</dbReference>
<feature type="transmembrane region" description="Helical" evidence="20">
    <location>
        <begin position="814"/>
        <end position="837"/>
    </location>
</feature>
<evidence type="ECO:0000256" key="17">
    <source>
        <dbReference type="ARBA" id="ARBA00022989"/>
    </source>
</evidence>
<dbReference type="GeneTree" id="ENSGT00940000155668"/>
<evidence type="ECO:0000256" key="15">
    <source>
        <dbReference type="ARBA" id="ARBA00022951"/>
    </source>
</evidence>
<evidence type="ECO:0000256" key="11">
    <source>
        <dbReference type="ARBA" id="ARBA00022824"/>
    </source>
</evidence>
<keyword evidence="5 20" id="KW-0813">Transport</keyword>
<dbReference type="InterPro" id="IPR059000">
    <property type="entry name" value="ATPase_P-type_domA"/>
</dbReference>
<comment type="cofactor">
    <cofactor evidence="1">
        <name>Mg(2+)</name>
        <dbReference type="ChEBI" id="CHEBI:18420"/>
    </cofactor>
</comment>
<dbReference type="SFLD" id="SFLDF00027">
    <property type="entry name" value="p-type_atpase"/>
    <property type="match status" value="1"/>
</dbReference>
<dbReference type="SMART" id="SM00831">
    <property type="entry name" value="Cation_ATPase_N"/>
    <property type="match status" value="1"/>
</dbReference>
<evidence type="ECO:0000313" key="22">
    <source>
        <dbReference type="Ensembl" id="ENSDLAP00005016980.2"/>
    </source>
</evidence>
<dbReference type="InterPro" id="IPR006068">
    <property type="entry name" value="ATPase_P-typ_cation-transptr_C"/>
</dbReference>
<accession>A0A8C4EC93</accession>
<dbReference type="Gene3D" id="1.20.1110.10">
    <property type="entry name" value="Calcium-transporting ATPase, transmembrane domain"/>
    <property type="match status" value="1"/>
</dbReference>
<dbReference type="SUPFAM" id="SSF81653">
    <property type="entry name" value="Calcium ATPase, transduction domain A"/>
    <property type="match status" value="1"/>
</dbReference>
<keyword evidence="11" id="KW-0256">Endoplasmic reticulum</keyword>
<keyword evidence="13 20" id="KW-0067">ATP-binding</keyword>
<dbReference type="Gene3D" id="2.70.150.10">
    <property type="entry name" value="Calcium-transporting ATPase, cytoplasmic transduction domain A"/>
    <property type="match status" value="1"/>
</dbReference>
<keyword evidence="14" id="KW-0460">Magnesium</keyword>
<keyword evidence="23" id="KW-1185">Reference proteome</keyword>
<proteinExistence type="inferred from homology"/>
<keyword evidence="19 20" id="KW-0472">Membrane</keyword>
<evidence type="ECO:0000256" key="1">
    <source>
        <dbReference type="ARBA" id="ARBA00001946"/>
    </source>
</evidence>
<keyword evidence="16" id="KW-1278">Translocase</keyword>
<dbReference type="Pfam" id="PF00122">
    <property type="entry name" value="E1-E2_ATPase"/>
    <property type="match status" value="1"/>
</dbReference>
<dbReference type="PRINTS" id="PR00120">
    <property type="entry name" value="HATPASE"/>
</dbReference>
<dbReference type="InterPro" id="IPR001757">
    <property type="entry name" value="P_typ_ATPase"/>
</dbReference>
<feature type="domain" description="Cation-transporting P-type ATPase N-terminal" evidence="21">
    <location>
        <begin position="3"/>
        <end position="77"/>
    </location>
</feature>
<dbReference type="CDD" id="cd02083">
    <property type="entry name" value="P-type_ATPase_SERCA"/>
    <property type="match status" value="1"/>
</dbReference>
<reference evidence="22" key="2">
    <citation type="submission" date="2025-09" db="UniProtKB">
        <authorList>
            <consortium name="Ensembl"/>
        </authorList>
    </citation>
    <scope>IDENTIFICATION</scope>
</reference>
<keyword evidence="15" id="KW-0703">Sarcoplasmic reticulum</keyword>
<evidence type="ECO:0000256" key="4">
    <source>
        <dbReference type="ARBA" id="ARBA00005675"/>
    </source>
</evidence>
<dbReference type="GO" id="GO:0033017">
    <property type="term" value="C:sarcoplasmic reticulum membrane"/>
    <property type="evidence" value="ECO:0007669"/>
    <property type="project" value="UniProtKB-SubCell"/>
</dbReference>
<dbReference type="SUPFAM" id="SSF81660">
    <property type="entry name" value="Metal cation-transporting ATPase, ATP-binding domain N"/>
    <property type="match status" value="1"/>
</dbReference>
<dbReference type="SFLD" id="SFLDS00003">
    <property type="entry name" value="Haloacid_Dehalogenase"/>
    <property type="match status" value="1"/>
</dbReference>
<evidence type="ECO:0000313" key="23">
    <source>
        <dbReference type="Proteomes" id="UP000694389"/>
    </source>
</evidence>
<evidence type="ECO:0000256" key="8">
    <source>
        <dbReference type="ARBA" id="ARBA00022692"/>
    </source>
</evidence>
<evidence type="ECO:0000256" key="10">
    <source>
        <dbReference type="ARBA" id="ARBA00022741"/>
    </source>
</evidence>
<dbReference type="EC" id="7.2.2.10" evidence="20"/>
<keyword evidence="18 20" id="KW-0406">Ion transport</keyword>
<feature type="transmembrane region" description="Helical" evidence="20">
    <location>
        <begin position="60"/>
        <end position="78"/>
    </location>
</feature>
<evidence type="ECO:0000256" key="20">
    <source>
        <dbReference type="RuleBase" id="RU361146"/>
    </source>
</evidence>
<keyword evidence="8 20" id="KW-0812">Transmembrane</keyword>
<dbReference type="NCBIfam" id="TIGR01116">
    <property type="entry name" value="ATPase-IIA1_Ca"/>
    <property type="match status" value="1"/>
</dbReference>
<dbReference type="FunFam" id="1.20.1110.10:FF:000065">
    <property type="entry name" value="Sarcoplasmic/endoplasmic reticulum calcium ATPase 1"/>
    <property type="match status" value="3"/>
</dbReference>
<dbReference type="NCBIfam" id="TIGR01494">
    <property type="entry name" value="ATPase_P-type"/>
    <property type="match status" value="2"/>
</dbReference>
<dbReference type="InterPro" id="IPR004014">
    <property type="entry name" value="ATPase_P-typ_cation-transptr_N"/>
</dbReference>
<evidence type="ECO:0000256" key="5">
    <source>
        <dbReference type="ARBA" id="ARBA00022448"/>
    </source>
</evidence>
<evidence type="ECO:0000256" key="6">
    <source>
        <dbReference type="ARBA" id="ARBA00022553"/>
    </source>
</evidence>
<evidence type="ECO:0000256" key="13">
    <source>
        <dbReference type="ARBA" id="ARBA00022840"/>
    </source>
</evidence>
<evidence type="ECO:0000256" key="16">
    <source>
        <dbReference type="ARBA" id="ARBA00022967"/>
    </source>
</evidence>
<dbReference type="InterPro" id="IPR018303">
    <property type="entry name" value="ATPase_P-typ_P_site"/>
</dbReference>
<protein>
    <recommendedName>
        <fullName evidence="20">Calcium-transporting ATPase</fullName>
        <ecNumber evidence="20">7.2.2.10</ecNumber>
    </recommendedName>
</protein>
<comment type="function">
    <text evidence="20">Catalyzes the hydrolysis of ATP coupled with the transport of calcium.</text>
</comment>
<evidence type="ECO:0000256" key="14">
    <source>
        <dbReference type="ARBA" id="ARBA00022842"/>
    </source>
</evidence>
<evidence type="ECO:0000256" key="18">
    <source>
        <dbReference type="ARBA" id="ARBA00023065"/>
    </source>
</evidence>
<reference evidence="22" key="1">
    <citation type="submission" date="2025-08" db="UniProtKB">
        <authorList>
            <consortium name="Ensembl"/>
        </authorList>
    </citation>
    <scope>IDENTIFICATION</scope>
</reference>
<dbReference type="GO" id="GO:0005524">
    <property type="term" value="F:ATP binding"/>
    <property type="evidence" value="ECO:0007669"/>
    <property type="project" value="UniProtKB-KW"/>
</dbReference>
<comment type="similarity">
    <text evidence="4 20">Belongs to the cation transport ATPase (P-type) (TC 3.A.3) family. Type IIA subfamily.</text>
</comment>
<dbReference type="InterPro" id="IPR008250">
    <property type="entry name" value="ATPase_P-typ_transduc_dom_A_sf"/>
</dbReference>
<dbReference type="FunFam" id="2.70.150.10:FF:000143">
    <property type="entry name" value="Calcium-transporting ATPase"/>
    <property type="match status" value="1"/>
</dbReference>
<evidence type="ECO:0000259" key="21">
    <source>
        <dbReference type="SMART" id="SM00831"/>
    </source>
</evidence>
<comment type="subcellular location">
    <subcellularLocation>
        <location evidence="3">Endoplasmic reticulum membrane</location>
        <topology evidence="3">Multi-pass membrane protein</topology>
    </subcellularLocation>
    <subcellularLocation>
        <location evidence="20">Membrane</location>
        <topology evidence="20">Multi-pass membrane protein</topology>
    </subcellularLocation>
    <subcellularLocation>
        <location evidence="2">Sarcoplasmic reticulum membrane</location>
        <topology evidence="2">Multi-pass membrane protein</topology>
    </subcellularLocation>
</comment>
<dbReference type="SFLD" id="SFLDG00002">
    <property type="entry name" value="C1.7:_P-type_atpase_like"/>
    <property type="match status" value="1"/>
</dbReference>
<organism evidence="22 23">
    <name type="scientific">Dicentrarchus labrax</name>
    <name type="common">European seabass</name>
    <name type="synonym">Morone labrax</name>
    <dbReference type="NCBI Taxonomy" id="13489"/>
    <lineage>
        <taxon>Eukaryota</taxon>
        <taxon>Metazoa</taxon>
        <taxon>Chordata</taxon>
        <taxon>Craniata</taxon>
        <taxon>Vertebrata</taxon>
        <taxon>Euteleostomi</taxon>
        <taxon>Actinopterygii</taxon>
        <taxon>Neopterygii</taxon>
        <taxon>Teleostei</taxon>
        <taxon>Neoteleostei</taxon>
        <taxon>Acanthomorphata</taxon>
        <taxon>Eupercaria</taxon>
        <taxon>Moronidae</taxon>
        <taxon>Dicentrarchus</taxon>
    </lineage>
</organism>
<keyword evidence="12 20" id="KW-0106">Calcium</keyword>
<dbReference type="InterPro" id="IPR036412">
    <property type="entry name" value="HAD-like_sf"/>
</dbReference>
<dbReference type="InterPro" id="IPR023298">
    <property type="entry name" value="ATPase_P-typ_TM_dom_sf"/>
</dbReference>
<sequence>MDNAHTKTVEEVYSFFNVNESTGLSLEQVKKQREQYGPNELPAEEGKSLWELVVEQFEDLLVRILLLAACISFVLAWFEEGEETVTAFVEPFVILLILIANAIVGVWQERNAENAIEALKEYEPEMGKVYRQDRKSVQRIKARDIVPGDIVEVAVGDKVPADIRLSSIKSTTLRVDQSILTGESVSVIKHTDPVPDPRAVNQDKKNMLFSGTNIAAGKAVGVVVATGGNTEIGKIRDEMASTEQERTPLQQKLDEFGQQLSKVITLICIAVWIINIGHFNDPVHGGSWIRGAVYYFKIAVALAVAAIPEGLPAVITTCLALGTRRMAKKNAIVRSLPSVETLGCTSVICSDKTGTLTTNQMSVCRMFIIDRAESDHCSLKEFTITGSTYAPDGEVFNDGKPVKCSQYDALVELASICALCNDSSLDFNETKGVYEKVGEATETALTCLVEKMNVFDTDVKGLSKIERANACNSVIKQLMKKEFTLEFSRDRKSMSVYCTPNKARSSVGKMFVKGAPEGVIDRCTHIRVGSNKVPLTPGIKDKLMSVIREYGTGRDTLRCLALATRDSLMNKDEMVFEDSTRFIEYEVAASIRLCRLAGIRVIMITGDNKGTAVAICRRIGIFGEDDDVSSMAYTGREFDDLSPAAQRDAVIKARCFARVEPSHKSKIVEFLQSYDEITAMTGDGVNDAPALKKAEIGIAMGSGTAVAKSASEMVLADDNFSTIVAAVEEGRAIYNNMKQFIRYLISSNVGEVVCIFLTAALGFPEALIPVQLLWVNLVTDGLPATALGFNPPDLDIMSKPPRNAREPLISGWLFFRYLAIGCYVGAATVGAAAWWFVAAEDGPRITFYQLSHFLQCGPENPDFQDLDCKVFESPYPMTMALSVLVTIEMCNALNSVSENQSLLRMPPWENVWLLGAICLSMSLHFLILYVEPLPIIFQITPLNLTQWLMVLKISLPVILLDEFLKFAARNYLEPGKELEKPASSKGCFLTTSTFPPPPTTITSLFPLPSPLSAFLNVHS</sequence>
<keyword evidence="17 20" id="KW-1133">Transmembrane helix</keyword>
<dbReference type="AlphaFoldDB" id="A0A8C4EC93"/>
<dbReference type="Ensembl" id="ENSDLAT00005018369.2">
    <property type="protein sequence ID" value="ENSDLAP00005016980.2"/>
    <property type="gene ID" value="ENSDLAG00005006244.2"/>
</dbReference>
<dbReference type="Pfam" id="PF00702">
    <property type="entry name" value="Hydrolase"/>
    <property type="match status" value="1"/>
</dbReference>
<keyword evidence="9" id="KW-0479">Metal-binding</keyword>
<dbReference type="GO" id="GO:0046872">
    <property type="term" value="F:metal ion binding"/>
    <property type="evidence" value="ECO:0007669"/>
    <property type="project" value="UniProtKB-KW"/>
</dbReference>
<feature type="transmembrane region" description="Helical" evidence="20">
    <location>
        <begin position="298"/>
        <end position="321"/>
    </location>
</feature>
<dbReference type="PROSITE" id="PS00154">
    <property type="entry name" value="ATPASE_E1_E2"/>
    <property type="match status" value="1"/>
</dbReference>
<feature type="transmembrane region" description="Helical" evidence="20">
    <location>
        <begin position="740"/>
        <end position="763"/>
    </location>
</feature>
<evidence type="ECO:0000256" key="3">
    <source>
        <dbReference type="ARBA" id="ARBA00004477"/>
    </source>
</evidence>
<dbReference type="FunFam" id="3.40.50.1000:FF:000005">
    <property type="entry name" value="Calcium-transporting ATPase 1"/>
    <property type="match status" value="1"/>
</dbReference>
<evidence type="ECO:0000256" key="9">
    <source>
        <dbReference type="ARBA" id="ARBA00022723"/>
    </source>
</evidence>
<keyword evidence="7 20" id="KW-0109">Calcium transport</keyword>
<dbReference type="Pfam" id="PF00690">
    <property type="entry name" value="Cation_ATPase_N"/>
    <property type="match status" value="1"/>
</dbReference>